<evidence type="ECO:0000259" key="2">
    <source>
        <dbReference type="Pfam" id="PF01370"/>
    </source>
</evidence>
<dbReference type="RefSeq" id="WP_043559287.1">
    <property type="nucleotide sequence ID" value="NZ_CBLY010000004.1"/>
</dbReference>
<dbReference type="InterPro" id="IPR036291">
    <property type="entry name" value="NAD(P)-bd_dom_sf"/>
</dbReference>
<evidence type="ECO:0000313" key="3">
    <source>
        <dbReference type="EMBL" id="CDG33508.1"/>
    </source>
</evidence>
<dbReference type="EC" id="5.1.3.2" evidence="3"/>
<sequence length="326" mass="35882">MSRTVFITGVAGFIGSHVARVLLARGWRVIGLDSEQSTPAMAPLRLAALHGQSGFHYVRANVRDQAALAGLFAQYPDIDTVLHLAARAGVRQSRLKPHAYIEDNIAGQVSLLEACRTLSRLRQILYASSSAVYGPSAALPFSESVPVGAQASFYATTKRMNELTAQTYSHLYGFAQTGLRFFTVYGPMGRPDMACYGFARAIQAGHPLTLWDAEGLARDFTYIDDVVEAILHLMDASPSAGESRLFNVGYGQPRLVRDLIRCLETSLERQAIIQKAPRPAEDMLETWADTTALKAVIPWEPQVSLEEGISRFVAWLCGNSEYFNFF</sequence>
<dbReference type="PANTHER" id="PTHR43574">
    <property type="entry name" value="EPIMERASE-RELATED"/>
    <property type="match status" value="1"/>
</dbReference>
<organism evidence="3 4">
    <name type="scientific">Parasaccharibacter apium</name>
    <dbReference type="NCBI Taxonomy" id="1510841"/>
    <lineage>
        <taxon>Bacteria</taxon>
        <taxon>Pseudomonadati</taxon>
        <taxon>Pseudomonadota</taxon>
        <taxon>Alphaproteobacteria</taxon>
        <taxon>Acetobacterales</taxon>
        <taxon>Acetobacteraceae</taxon>
        <taxon>Parasaccharibacter</taxon>
    </lineage>
</organism>
<protein>
    <submittedName>
        <fullName evidence="3">UDP-glucose 4-epimerase</fullName>
        <ecNumber evidence="3">5.1.3.2</ecNumber>
    </submittedName>
</protein>
<feature type="domain" description="NAD-dependent epimerase/dehydratase" evidence="2">
    <location>
        <begin position="5"/>
        <end position="249"/>
    </location>
</feature>
<evidence type="ECO:0000256" key="1">
    <source>
        <dbReference type="ARBA" id="ARBA00023027"/>
    </source>
</evidence>
<dbReference type="InterPro" id="IPR001509">
    <property type="entry name" value="Epimerase_deHydtase"/>
</dbReference>
<dbReference type="GO" id="GO:0003978">
    <property type="term" value="F:UDP-glucose 4-epimerase activity"/>
    <property type="evidence" value="ECO:0007669"/>
    <property type="project" value="UniProtKB-EC"/>
</dbReference>
<name>A0A7U7G5I7_9PROT</name>
<comment type="caution">
    <text evidence="3">The sequence shown here is derived from an EMBL/GenBank/DDBJ whole genome shotgun (WGS) entry which is preliminary data.</text>
</comment>
<proteinExistence type="predicted"/>
<gene>
    <name evidence="3" type="ORF">SACS_0770</name>
</gene>
<evidence type="ECO:0000313" key="4">
    <source>
        <dbReference type="Proteomes" id="UP000027590"/>
    </source>
</evidence>
<dbReference type="Proteomes" id="UP000027590">
    <property type="component" value="Unassembled WGS sequence"/>
</dbReference>
<dbReference type="Gene3D" id="3.40.50.720">
    <property type="entry name" value="NAD(P)-binding Rossmann-like Domain"/>
    <property type="match status" value="1"/>
</dbReference>
<keyword evidence="1" id="KW-0520">NAD</keyword>
<reference evidence="3 4" key="1">
    <citation type="journal article" date="2014" name="Genome Biol. Evol.">
        <title>Acetic acid bacteria genomes reveal functional traits for adaptation to life in insect guts.</title>
        <authorList>
            <person name="Chouaia B."/>
            <person name="Gaiarsa S."/>
            <person name="Crotti E."/>
            <person name="Comandatore F."/>
            <person name="Degli Esposti M."/>
            <person name="Ricci I."/>
            <person name="Alma A."/>
            <person name="Favia G."/>
            <person name="Bandi C."/>
            <person name="Daffonchio D."/>
        </authorList>
    </citation>
    <scope>NUCLEOTIDE SEQUENCE [LARGE SCALE GENOMIC DNA]</scope>
    <source>
        <strain evidence="4">AM169</strain>
    </source>
</reference>
<keyword evidence="3" id="KW-0413">Isomerase</keyword>
<accession>A0A7U7G5I7</accession>
<reference evidence="3 4" key="2">
    <citation type="journal article" date="2014" name="PLoS ONE">
        <title>Evolution of mitochondria reconstructed from the energy metabolism of living bacteria.</title>
        <authorList>
            <person name="Degli Esposti M."/>
            <person name="Chouaia B."/>
            <person name="Comandatore F."/>
            <person name="Crotti E."/>
            <person name="Sassera D."/>
            <person name="Lievens P.M."/>
            <person name="Daffonchio D."/>
            <person name="Bandi C."/>
        </authorList>
    </citation>
    <scope>NUCLEOTIDE SEQUENCE [LARGE SCALE GENOMIC DNA]</scope>
    <source>
        <strain evidence="4">AM169</strain>
    </source>
</reference>
<dbReference type="SUPFAM" id="SSF51735">
    <property type="entry name" value="NAD(P)-binding Rossmann-fold domains"/>
    <property type="match status" value="1"/>
</dbReference>
<dbReference type="EMBL" id="CBLY010000004">
    <property type="protein sequence ID" value="CDG33508.1"/>
    <property type="molecule type" value="Genomic_DNA"/>
</dbReference>
<dbReference type="Pfam" id="PF01370">
    <property type="entry name" value="Epimerase"/>
    <property type="match status" value="1"/>
</dbReference>
<dbReference type="PRINTS" id="PR01713">
    <property type="entry name" value="NUCEPIMERASE"/>
</dbReference>
<dbReference type="AlphaFoldDB" id="A0A7U7G5I7"/>